<dbReference type="Proteomes" id="UP001470230">
    <property type="component" value="Unassembled WGS sequence"/>
</dbReference>
<accession>A0ABR2IZB0</accession>
<sequence>MRFQRRINLDLSICCKSSAVQPKFRKWLLSGNERGEPLSIIALRRFMKNPSDENKKDLAYAADPFYGRIEFADLFIKFIEDQVAKKGDAFTFNKSLRDGDKVMYHLDFRSIFKIFYLLKEAKYCTDHFLPLGIHKSKISAHYSANQRIFFLH</sequence>
<name>A0ABR2IZB0_9EUKA</name>
<organism evidence="1 2">
    <name type="scientific">Tritrichomonas musculus</name>
    <dbReference type="NCBI Taxonomy" id="1915356"/>
    <lineage>
        <taxon>Eukaryota</taxon>
        <taxon>Metamonada</taxon>
        <taxon>Parabasalia</taxon>
        <taxon>Tritrichomonadida</taxon>
        <taxon>Tritrichomonadidae</taxon>
        <taxon>Tritrichomonas</taxon>
    </lineage>
</organism>
<dbReference type="EMBL" id="JAPFFF010000014">
    <property type="protein sequence ID" value="KAK8870707.1"/>
    <property type="molecule type" value="Genomic_DNA"/>
</dbReference>
<evidence type="ECO:0000313" key="2">
    <source>
        <dbReference type="Proteomes" id="UP001470230"/>
    </source>
</evidence>
<protein>
    <submittedName>
        <fullName evidence="1">Uncharacterized protein</fullName>
    </submittedName>
</protein>
<reference evidence="1 2" key="1">
    <citation type="submission" date="2024-04" db="EMBL/GenBank/DDBJ databases">
        <title>Tritrichomonas musculus Genome.</title>
        <authorList>
            <person name="Alves-Ferreira E."/>
            <person name="Grigg M."/>
            <person name="Lorenzi H."/>
            <person name="Galac M."/>
        </authorList>
    </citation>
    <scope>NUCLEOTIDE SEQUENCE [LARGE SCALE GENOMIC DNA]</scope>
    <source>
        <strain evidence="1 2">EAF2021</strain>
    </source>
</reference>
<comment type="caution">
    <text evidence="1">The sequence shown here is derived from an EMBL/GenBank/DDBJ whole genome shotgun (WGS) entry which is preliminary data.</text>
</comment>
<proteinExistence type="predicted"/>
<gene>
    <name evidence="1" type="ORF">M9Y10_008594</name>
</gene>
<evidence type="ECO:0000313" key="1">
    <source>
        <dbReference type="EMBL" id="KAK8870707.1"/>
    </source>
</evidence>
<keyword evidence="2" id="KW-1185">Reference proteome</keyword>